<protein>
    <submittedName>
        <fullName evidence="2">Uncharacterized protein</fullName>
    </submittedName>
</protein>
<evidence type="ECO:0000313" key="3">
    <source>
        <dbReference type="Proteomes" id="UP000473826"/>
    </source>
</evidence>
<gene>
    <name evidence="2" type="ORF">VHUM_00860</name>
</gene>
<evidence type="ECO:0000256" key="1">
    <source>
        <dbReference type="SAM" id="MobiDB-lite"/>
    </source>
</evidence>
<organism evidence="2 3">
    <name type="scientific">Vanrija humicola</name>
    <name type="common">Yeast</name>
    <name type="synonym">Cryptococcus humicola</name>
    <dbReference type="NCBI Taxonomy" id="5417"/>
    <lineage>
        <taxon>Eukaryota</taxon>
        <taxon>Fungi</taxon>
        <taxon>Dikarya</taxon>
        <taxon>Basidiomycota</taxon>
        <taxon>Agaricomycotina</taxon>
        <taxon>Tremellomycetes</taxon>
        <taxon>Trichosporonales</taxon>
        <taxon>Trichosporonaceae</taxon>
        <taxon>Vanrija</taxon>
    </lineage>
</organism>
<dbReference type="AlphaFoldDB" id="A0A7D8Z6N5"/>
<accession>A0A7D8Z6N5</accession>
<reference evidence="2 3" key="1">
    <citation type="journal article" date="2019" name="PLoS Genet.">
        <title>Convergent evolution of linked mating-type loci in basidiomycete fungi.</title>
        <authorList>
            <person name="Sun S."/>
            <person name="Coelho M.A."/>
            <person name="Heitman J."/>
            <person name="Nowrousian M."/>
        </authorList>
    </citation>
    <scope>NUCLEOTIDE SEQUENCE [LARGE SCALE GENOMIC DNA]</scope>
    <source>
        <strain evidence="2 3">CBS 4282</strain>
    </source>
</reference>
<dbReference type="EMBL" id="QKWK01000002">
    <property type="protein sequence ID" value="TXT13493.1"/>
    <property type="molecule type" value="Genomic_DNA"/>
</dbReference>
<name>A0A7D8Z6N5_VANHU</name>
<comment type="caution">
    <text evidence="2">The sequence shown here is derived from an EMBL/GenBank/DDBJ whole genome shotgun (WGS) entry which is preliminary data.</text>
</comment>
<dbReference type="Proteomes" id="UP000473826">
    <property type="component" value="Unassembled WGS sequence"/>
</dbReference>
<keyword evidence="3" id="KW-1185">Reference proteome</keyword>
<evidence type="ECO:0000313" key="2">
    <source>
        <dbReference type="EMBL" id="TXT13493.1"/>
    </source>
</evidence>
<proteinExistence type="predicted"/>
<sequence length="65" mass="7207">MAQECQAEGTCAAMLPLRATDTRPRSLRDPGVPQQERVRRGAVRRRRQAAVRVLRGHVCAARGGR</sequence>
<feature type="region of interest" description="Disordered" evidence="1">
    <location>
        <begin position="16"/>
        <end position="44"/>
    </location>
</feature>